<keyword evidence="13" id="KW-1185">Reference proteome</keyword>
<comment type="subcellular location">
    <subcellularLocation>
        <location evidence="1">Cell membrane</location>
        <topology evidence="1">Multi-pass membrane protein</topology>
    </subcellularLocation>
</comment>
<keyword evidence="2" id="KW-1003">Cell membrane</keyword>
<feature type="transmembrane region" description="Helical" evidence="10">
    <location>
        <begin position="245"/>
        <end position="267"/>
    </location>
</feature>
<feature type="region of interest" description="Disordered" evidence="9">
    <location>
        <begin position="1"/>
        <end position="23"/>
    </location>
</feature>
<dbReference type="Proteomes" id="UP000678393">
    <property type="component" value="Unassembled WGS sequence"/>
</dbReference>
<evidence type="ECO:0000256" key="5">
    <source>
        <dbReference type="ARBA" id="ARBA00023040"/>
    </source>
</evidence>
<evidence type="ECO:0000256" key="9">
    <source>
        <dbReference type="SAM" id="MobiDB-lite"/>
    </source>
</evidence>
<keyword evidence="4 10" id="KW-1133">Transmembrane helix</keyword>
<dbReference type="SUPFAM" id="SSF81321">
    <property type="entry name" value="Family A G protein-coupled receptor-like"/>
    <property type="match status" value="1"/>
</dbReference>
<evidence type="ECO:0000259" key="11">
    <source>
        <dbReference type="PROSITE" id="PS50262"/>
    </source>
</evidence>
<reference evidence="12" key="1">
    <citation type="submission" date="2021-04" db="EMBL/GenBank/DDBJ databases">
        <authorList>
            <consortium name="Molecular Ecology Group"/>
        </authorList>
    </citation>
    <scope>NUCLEOTIDE SEQUENCE</scope>
</reference>
<keyword evidence="5" id="KW-0297">G-protein coupled receptor</keyword>
<dbReference type="InterPro" id="IPR000276">
    <property type="entry name" value="GPCR_Rhodpsn"/>
</dbReference>
<dbReference type="Pfam" id="PF00001">
    <property type="entry name" value="7tm_1"/>
    <property type="match status" value="1"/>
</dbReference>
<dbReference type="PROSITE" id="PS50262">
    <property type="entry name" value="G_PROTEIN_RECEP_F1_2"/>
    <property type="match status" value="1"/>
</dbReference>
<name>A0A8S3YK38_9EUPU</name>
<organism evidence="12 13">
    <name type="scientific">Candidula unifasciata</name>
    <dbReference type="NCBI Taxonomy" id="100452"/>
    <lineage>
        <taxon>Eukaryota</taxon>
        <taxon>Metazoa</taxon>
        <taxon>Spiralia</taxon>
        <taxon>Lophotrochozoa</taxon>
        <taxon>Mollusca</taxon>
        <taxon>Gastropoda</taxon>
        <taxon>Heterobranchia</taxon>
        <taxon>Euthyneura</taxon>
        <taxon>Panpulmonata</taxon>
        <taxon>Eupulmonata</taxon>
        <taxon>Stylommatophora</taxon>
        <taxon>Helicina</taxon>
        <taxon>Helicoidea</taxon>
        <taxon>Geomitridae</taxon>
        <taxon>Candidula</taxon>
    </lineage>
</organism>
<proteinExistence type="predicted"/>
<evidence type="ECO:0000313" key="13">
    <source>
        <dbReference type="Proteomes" id="UP000678393"/>
    </source>
</evidence>
<feature type="transmembrane region" description="Helical" evidence="10">
    <location>
        <begin position="77"/>
        <end position="95"/>
    </location>
</feature>
<evidence type="ECO:0000256" key="3">
    <source>
        <dbReference type="ARBA" id="ARBA00022692"/>
    </source>
</evidence>
<feature type="domain" description="G-protein coupled receptors family 1 profile" evidence="11">
    <location>
        <begin position="61"/>
        <end position="299"/>
    </location>
</feature>
<gene>
    <name evidence="12" type="ORF">CUNI_LOCUS2945</name>
</gene>
<sequence length="346" mass="39222">MSVLELTQPLNSHDKNVSPYDTNTNLTTDPTPCQGIKCYPDVVFHTATGITVVLTVFGTVGNILTVLAILTSRLRNNINSILICNLSIADALAFYNRDWIFHDTLCELQGALRIWLIGVNMLLLSGIAFYRFLHVVHPQSQSRYSKTGWFVSVCIVCWALPFVVCICPVAGWWGSVHFEERILQCTFDSTTDKAYKITTITTGYFVPCTFICVCYARIGCVVFGSRQKTSRGSLYRKQKARRESFRLTGMMALIFFGFLVGTTPFFIINTVDSKLRYPMPHIWAPFLSWTMYGLNPIIYTVMDTNFQRAYHRLLLCKIFKQDTTNEVSIQDRKSSVISAKNGKSNP</sequence>
<feature type="transmembrane region" description="Helical" evidence="10">
    <location>
        <begin position="282"/>
        <end position="302"/>
    </location>
</feature>
<keyword evidence="8" id="KW-0807">Transducer</keyword>
<dbReference type="InterPro" id="IPR017452">
    <property type="entry name" value="GPCR_Rhodpsn_7TM"/>
</dbReference>
<evidence type="ECO:0000256" key="8">
    <source>
        <dbReference type="ARBA" id="ARBA00023224"/>
    </source>
</evidence>
<dbReference type="AlphaFoldDB" id="A0A8S3YK38"/>
<accession>A0A8S3YK38</accession>
<evidence type="ECO:0000256" key="4">
    <source>
        <dbReference type="ARBA" id="ARBA00022989"/>
    </source>
</evidence>
<keyword evidence="7" id="KW-0675">Receptor</keyword>
<dbReference type="OrthoDB" id="10044919at2759"/>
<dbReference type="PANTHER" id="PTHR24228:SF74">
    <property type="entry name" value="G-PROTEIN COUPLED RECEPTORS FAMILY 1 PROFILE DOMAIN-CONTAINING PROTEIN"/>
    <property type="match status" value="1"/>
</dbReference>
<feature type="transmembrane region" description="Helical" evidence="10">
    <location>
        <begin position="115"/>
        <end position="136"/>
    </location>
</feature>
<feature type="transmembrane region" description="Helical" evidence="10">
    <location>
        <begin position="204"/>
        <end position="224"/>
    </location>
</feature>
<protein>
    <recommendedName>
        <fullName evidence="11">G-protein coupled receptors family 1 profile domain-containing protein</fullName>
    </recommendedName>
</protein>
<keyword evidence="6 10" id="KW-0472">Membrane</keyword>
<dbReference type="Gene3D" id="1.20.1070.10">
    <property type="entry name" value="Rhodopsin 7-helix transmembrane proteins"/>
    <property type="match status" value="1"/>
</dbReference>
<dbReference type="PRINTS" id="PR00237">
    <property type="entry name" value="GPCRRHODOPSN"/>
</dbReference>
<evidence type="ECO:0000256" key="2">
    <source>
        <dbReference type="ARBA" id="ARBA00022475"/>
    </source>
</evidence>
<dbReference type="GO" id="GO:0004930">
    <property type="term" value="F:G protein-coupled receptor activity"/>
    <property type="evidence" value="ECO:0007669"/>
    <property type="project" value="UniProtKB-KW"/>
</dbReference>
<evidence type="ECO:0000256" key="1">
    <source>
        <dbReference type="ARBA" id="ARBA00004651"/>
    </source>
</evidence>
<evidence type="ECO:0000313" key="12">
    <source>
        <dbReference type="EMBL" id="CAG5117387.1"/>
    </source>
</evidence>
<evidence type="ECO:0000256" key="7">
    <source>
        <dbReference type="ARBA" id="ARBA00023170"/>
    </source>
</evidence>
<feature type="transmembrane region" description="Helical" evidence="10">
    <location>
        <begin position="49"/>
        <end position="70"/>
    </location>
</feature>
<keyword evidence="3 10" id="KW-0812">Transmembrane</keyword>
<evidence type="ECO:0000256" key="10">
    <source>
        <dbReference type="SAM" id="Phobius"/>
    </source>
</evidence>
<feature type="transmembrane region" description="Helical" evidence="10">
    <location>
        <begin position="148"/>
        <end position="173"/>
    </location>
</feature>
<dbReference type="EMBL" id="CAJHNH020000398">
    <property type="protein sequence ID" value="CAG5117387.1"/>
    <property type="molecule type" value="Genomic_DNA"/>
</dbReference>
<dbReference type="PANTHER" id="PTHR24228">
    <property type="entry name" value="B2 BRADYKININ RECEPTOR/ANGIOTENSIN II RECEPTOR"/>
    <property type="match status" value="1"/>
</dbReference>
<comment type="caution">
    <text evidence="12">The sequence shown here is derived from an EMBL/GenBank/DDBJ whole genome shotgun (WGS) entry which is preliminary data.</text>
</comment>
<dbReference type="GO" id="GO:0005886">
    <property type="term" value="C:plasma membrane"/>
    <property type="evidence" value="ECO:0007669"/>
    <property type="project" value="UniProtKB-SubCell"/>
</dbReference>
<evidence type="ECO:0000256" key="6">
    <source>
        <dbReference type="ARBA" id="ARBA00023136"/>
    </source>
</evidence>